<keyword evidence="11" id="KW-0540">Nuclease</keyword>
<dbReference type="Pfam" id="PF22936">
    <property type="entry name" value="Pol_BBD"/>
    <property type="match status" value="1"/>
</dbReference>
<dbReference type="InterPro" id="IPR043502">
    <property type="entry name" value="DNA/RNA_pol_sf"/>
</dbReference>
<evidence type="ECO:0000256" key="7">
    <source>
        <dbReference type="ARBA" id="ARBA00022612"/>
    </source>
</evidence>
<evidence type="ECO:0000256" key="6">
    <source>
        <dbReference type="ARBA" id="ARBA00022578"/>
    </source>
</evidence>
<dbReference type="GO" id="GO:0003964">
    <property type="term" value="F:RNA-directed DNA polymerase activity"/>
    <property type="evidence" value="ECO:0007669"/>
    <property type="project" value="UniProtKB-KW"/>
</dbReference>
<comment type="catalytic activity">
    <reaction evidence="31">
        <text>DNA(n) + a 2'-deoxyribonucleoside 5'-triphosphate = DNA(n+1) + diphosphate</text>
        <dbReference type="Rhea" id="RHEA:22508"/>
        <dbReference type="Rhea" id="RHEA-COMP:17339"/>
        <dbReference type="Rhea" id="RHEA-COMP:17340"/>
        <dbReference type="ChEBI" id="CHEBI:33019"/>
        <dbReference type="ChEBI" id="CHEBI:61560"/>
        <dbReference type="ChEBI" id="CHEBI:173112"/>
        <dbReference type="EC" id="2.7.7.7"/>
    </reaction>
</comment>
<dbReference type="InterPro" id="IPR013103">
    <property type="entry name" value="RVT_2"/>
</dbReference>
<keyword evidence="15" id="KW-0255">Endonuclease</keyword>
<dbReference type="Pfam" id="PF13976">
    <property type="entry name" value="gag_pre-integrs"/>
    <property type="match status" value="1"/>
</dbReference>
<dbReference type="KEGG" id="dha:DEHA2B12787g"/>
<keyword evidence="23" id="KW-0917">Virion maturation</keyword>
<keyword evidence="21" id="KW-0695">RNA-directed DNA polymerase</keyword>
<dbReference type="GO" id="GO:0006508">
    <property type="term" value="P:proteolysis"/>
    <property type="evidence" value="ECO:0007669"/>
    <property type="project" value="UniProtKB-KW"/>
</dbReference>
<dbReference type="GO" id="GO:0008270">
    <property type="term" value="F:zinc ion binding"/>
    <property type="evidence" value="ECO:0007669"/>
    <property type="project" value="UniProtKB-KW"/>
</dbReference>
<keyword evidence="25" id="KW-0233">DNA recombination</keyword>
<dbReference type="GO" id="GO:0006310">
    <property type="term" value="P:DNA recombination"/>
    <property type="evidence" value="ECO:0007669"/>
    <property type="project" value="UniProtKB-KW"/>
</dbReference>
<evidence type="ECO:0000256" key="4">
    <source>
        <dbReference type="ARBA" id="ARBA00004496"/>
    </source>
</evidence>
<evidence type="ECO:0000259" key="34">
    <source>
        <dbReference type="PROSITE" id="PS50158"/>
    </source>
</evidence>
<evidence type="ECO:0000256" key="13">
    <source>
        <dbReference type="ARBA" id="ARBA00022741"/>
    </source>
</evidence>
<dbReference type="GO" id="GO:0003887">
    <property type="term" value="F:DNA-directed DNA polymerase activity"/>
    <property type="evidence" value="ECO:0007669"/>
    <property type="project" value="UniProtKB-KW"/>
</dbReference>
<evidence type="ECO:0000256" key="2">
    <source>
        <dbReference type="ARBA" id="ARBA00002180"/>
    </source>
</evidence>
<dbReference type="PROSITE" id="PS50158">
    <property type="entry name" value="ZF_CCHC"/>
    <property type="match status" value="1"/>
</dbReference>
<dbReference type="SUPFAM" id="SSF53098">
    <property type="entry name" value="Ribonuclease H-like"/>
    <property type="match status" value="1"/>
</dbReference>
<dbReference type="Pfam" id="PF17241">
    <property type="entry name" value="Retrotran_gag_4"/>
    <property type="match status" value="1"/>
</dbReference>
<dbReference type="InterPro" id="IPR001584">
    <property type="entry name" value="Integrase_cat-core"/>
</dbReference>
<gene>
    <name evidence="36" type="ordered locus">DEHA2B12787g</name>
</gene>
<evidence type="ECO:0000256" key="33">
    <source>
        <dbReference type="SAM" id="MobiDB-lite"/>
    </source>
</evidence>
<dbReference type="GO" id="GO:0005634">
    <property type="term" value="C:nucleus"/>
    <property type="evidence" value="ECO:0007669"/>
    <property type="project" value="UniProtKB-SubCell"/>
</dbReference>
<evidence type="ECO:0000313" key="36">
    <source>
        <dbReference type="EMBL" id="CAR65485.1"/>
    </source>
</evidence>
<evidence type="ECO:0000256" key="10">
    <source>
        <dbReference type="ARBA" id="ARBA00022695"/>
    </source>
</evidence>
<dbReference type="SMART" id="SM00343">
    <property type="entry name" value="ZnF_C2HC"/>
    <property type="match status" value="1"/>
</dbReference>
<dbReference type="EMBL" id="CR382134">
    <property type="protein sequence ID" value="CAR65485.1"/>
    <property type="molecule type" value="Genomic_DNA"/>
</dbReference>
<evidence type="ECO:0000256" key="32">
    <source>
        <dbReference type="PROSITE-ProRule" id="PRU00047"/>
    </source>
</evidence>
<dbReference type="eggNOG" id="KOG0017">
    <property type="taxonomic scope" value="Eukaryota"/>
</dbReference>
<evidence type="ECO:0000256" key="14">
    <source>
        <dbReference type="ARBA" id="ARBA00022750"/>
    </source>
</evidence>
<dbReference type="VEuPathDB" id="FungiDB:DEHA2B12787g"/>
<evidence type="ECO:0000256" key="23">
    <source>
        <dbReference type="ARBA" id="ARBA00023113"/>
    </source>
</evidence>
<dbReference type="Gene3D" id="3.30.420.10">
    <property type="entry name" value="Ribonuclease H-like superfamily/Ribonuclease H"/>
    <property type="match status" value="1"/>
</dbReference>
<evidence type="ECO:0000256" key="17">
    <source>
        <dbReference type="ARBA" id="ARBA00022840"/>
    </source>
</evidence>
<evidence type="ECO:0000256" key="3">
    <source>
        <dbReference type="ARBA" id="ARBA00004123"/>
    </source>
</evidence>
<keyword evidence="8" id="KW-0645">Protease</keyword>
<evidence type="ECO:0000256" key="24">
    <source>
        <dbReference type="ARBA" id="ARBA00023125"/>
    </source>
</evidence>
<evidence type="ECO:0000256" key="21">
    <source>
        <dbReference type="ARBA" id="ARBA00022918"/>
    </source>
</evidence>
<evidence type="ECO:0000256" key="16">
    <source>
        <dbReference type="ARBA" id="ARBA00022801"/>
    </source>
</evidence>
<dbReference type="PANTHER" id="PTHR42648">
    <property type="entry name" value="TRANSPOSASE, PUTATIVE-RELATED"/>
    <property type="match status" value="1"/>
</dbReference>
<evidence type="ECO:0000256" key="27">
    <source>
        <dbReference type="ARBA" id="ARBA00023268"/>
    </source>
</evidence>
<keyword evidence="20" id="KW-0229">DNA integration</keyword>
<dbReference type="InterPro" id="IPR025724">
    <property type="entry name" value="GAG-pre-integrase_dom"/>
</dbReference>
<dbReference type="Proteomes" id="UP000000599">
    <property type="component" value="Chromosome B"/>
</dbReference>
<accession>B5RSZ5</accession>
<keyword evidence="14" id="KW-0064">Aspartyl protease</keyword>
<dbReference type="GO" id="GO:0004190">
    <property type="term" value="F:aspartic-type endopeptidase activity"/>
    <property type="evidence" value="ECO:0007669"/>
    <property type="project" value="UniProtKB-KW"/>
</dbReference>
<dbReference type="InParanoid" id="B5RSZ5"/>
<feature type="compositionally biased region" description="Basic and acidic residues" evidence="33">
    <location>
        <begin position="951"/>
        <end position="965"/>
    </location>
</feature>
<evidence type="ECO:0000256" key="18">
    <source>
        <dbReference type="ARBA" id="ARBA00022842"/>
    </source>
</evidence>
<dbReference type="Pfam" id="PF25597">
    <property type="entry name" value="SH3_retrovirus"/>
    <property type="match status" value="1"/>
</dbReference>
<reference evidence="36 37" key="1">
    <citation type="journal article" date="2004" name="Nature">
        <title>Genome evolution in yeasts.</title>
        <authorList>
            <consortium name="Genolevures"/>
            <person name="Dujon B."/>
            <person name="Sherman D."/>
            <person name="Fischer G."/>
            <person name="Durrens P."/>
            <person name="Casaregola S."/>
            <person name="Lafontaine I."/>
            <person name="de Montigny J."/>
            <person name="Marck C."/>
            <person name="Neuveglise C."/>
            <person name="Talla E."/>
            <person name="Goffard N."/>
            <person name="Frangeul L."/>
            <person name="Aigle M."/>
            <person name="Anthouard V."/>
            <person name="Babour A."/>
            <person name="Barbe V."/>
            <person name="Barnay S."/>
            <person name="Blanchin S."/>
            <person name="Beckerich J.M."/>
            <person name="Beyne E."/>
            <person name="Bleykasten C."/>
            <person name="Boisrame A."/>
            <person name="Boyer J."/>
            <person name="Cattolico L."/>
            <person name="Confanioleri F."/>
            <person name="de Daruvar A."/>
            <person name="Despons L."/>
            <person name="Fabre E."/>
            <person name="Fairhead C."/>
            <person name="Ferry-Dumazet H."/>
            <person name="Groppi A."/>
            <person name="Hantraye F."/>
            <person name="Hennequin C."/>
            <person name="Jauniaux N."/>
            <person name="Joyet P."/>
            <person name="Kachouri R."/>
            <person name="Kerrest A."/>
            <person name="Koszul R."/>
            <person name="Lemaire M."/>
            <person name="Lesur I."/>
            <person name="Ma L."/>
            <person name="Muller H."/>
            <person name="Nicaud J.M."/>
            <person name="Nikolski M."/>
            <person name="Oztas S."/>
            <person name="Ozier-Kalogeropoulos O."/>
            <person name="Pellenz S."/>
            <person name="Potier S."/>
            <person name="Richard G.F."/>
            <person name="Straub M.L."/>
            <person name="Suleau A."/>
            <person name="Swennene D."/>
            <person name="Tekaia F."/>
            <person name="Wesolowski-Louvel M."/>
            <person name="Westhof E."/>
            <person name="Wirth B."/>
            <person name="Zeniou-Meyer M."/>
            <person name="Zivanovic I."/>
            <person name="Bolotin-Fukuhara M."/>
            <person name="Thierry A."/>
            <person name="Bouchier C."/>
            <person name="Caudron B."/>
            <person name="Scarpelli C."/>
            <person name="Gaillardin C."/>
            <person name="Weissenbach J."/>
            <person name="Wincker P."/>
            <person name="Souciet J.L."/>
        </authorList>
    </citation>
    <scope>NUCLEOTIDE SEQUENCE [LARGE SCALE GENOMIC DNA]</scope>
    <source>
        <strain evidence="37">ATCC 36239 / CBS 767 / BCRC 21394 / JCM 1990 / NBRC 0083 / IGC 2968</strain>
    </source>
</reference>
<evidence type="ECO:0000256" key="1">
    <source>
        <dbReference type="ARBA" id="ARBA00000077"/>
    </source>
</evidence>
<keyword evidence="32" id="KW-0862">Zinc</keyword>
<dbReference type="OMA" id="GHANARQ"/>
<comment type="catalytic activity">
    <reaction evidence="30">
        <text>DNA(n) + a 2'-deoxyribonucleoside 5'-triphosphate = DNA(n+1) + diphosphate</text>
        <dbReference type="Rhea" id="RHEA:22508"/>
        <dbReference type="Rhea" id="RHEA-COMP:17339"/>
        <dbReference type="Rhea" id="RHEA-COMP:17340"/>
        <dbReference type="ChEBI" id="CHEBI:33019"/>
        <dbReference type="ChEBI" id="CHEBI:61560"/>
        <dbReference type="ChEBI" id="CHEBI:173112"/>
        <dbReference type="EC" id="2.7.7.49"/>
    </reaction>
</comment>
<dbReference type="GO" id="GO:0005737">
    <property type="term" value="C:cytoplasm"/>
    <property type="evidence" value="ECO:0007669"/>
    <property type="project" value="UniProtKB-SubCell"/>
</dbReference>
<keyword evidence="12" id="KW-0479">Metal-binding</keyword>
<evidence type="ECO:0000259" key="35">
    <source>
        <dbReference type="PROSITE" id="PS50994"/>
    </source>
</evidence>
<evidence type="ECO:0000256" key="26">
    <source>
        <dbReference type="ARBA" id="ARBA00023242"/>
    </source>
</evidence>
<sequence>MYATFENLLQQVMSHFLDFDVTEQDKLRGIDNYKLWAAMVKSRSSDLDCHLDSYLSNVDIPGVSEFTDTERNVIRLKFDSILDKLLKKCITSAVYATYCTKRGLRGLNLWHALFRDFGTISVKQHLELHSTLTRQLFDSTVSLAAKIQLLEDADSDLLPLDEGQRILFFHSCVNNSTVKNVIIRLDEYVPSRLNWLALKDGISEILHETSSPVSDESSMALVVSQRNPRRIMIKSKLTCFKCGGIGHKSNVCPSRSDDEYWNSPPPKPSQPPKPTNKPNYFVTYTEEKPSVSPTNAVCGLSYLVPKPSQHTAAYVDTGHQTSSASVSHGCAAATDSHSDVFLLDTGASVHITHQKDLLHDFNPDNSGTIAGLDPATTFKILGTGTLKFTLPDGSILPVEDVQYVPSCGRNLISVSRASKGGSTFHLLPNGIVDLRLGLQVAALTKDDLYQFSLPCLPAHNVSAGTAFTATMDAHSRLGHPSRKVAQRIGTLCPSYAAALKSESKDSLCESCIRAKATHALPKTSTTSGRTVKTPLELVHSDVCGPFSQPSLTKDSYYVVFVDDYTHYMAVYPVKQKSDVYECARSYFLQSERFFHNRGGYKPVTFRTDNGGEYMSSQLQQFLKAQGITHQTTVAYNSHQNGVSERAIRTINEKCRAMMFHASTPSCFWAEAVACATYLLNRLPSTAIDKQYPYQRWYKSHAQWDHLRPFGCMAYALIPQQLRSSRLSPRSIRGVMLGYAQSQHAYRIFDLDSGKVAVSNNVKFDEFVFPFQTMTNIPRDIASIGSSSSSSSSFSSIPGIRATAELPGTLMSPPVSDVDMSDIESDFSSHDSMVPQDLASPVDGPSKDIVGPPSRGSSSSSPGITTTPRVVEPLSPLVTQEVSRPRIEYISDSEASVPGEDYATSFYERHHDNFDKSDDEDYVDEPVRRRRAITMPDRSRRRSEVSSDGETEPSKKSKYETSHTESDSSLVVRGSGYFMSHAYVVSTKKNGVPVTYKQAMSSDEAEKWKIAMDSEMSAHYSNNTWDLVSLPKDRKAIGNIWVFTKKDDGRYKARLVAQGFSQVPGEDYLDTFSPVIRYESVKLLLAFSAVDNRVVHQMDVDTAFLNGTVEETLYMKQPVGFINENEPEKVCKLNKSLYGLKQAPICWNTTISDFLAEHRFNRIDTELGIYVRGNIIIGLYVDDILISGKDMKEIEDVKKMLASKFKMKDLGVAKKFLGINIAQDTNGIKICLYDYIGKVLQDFEMTDANTVTTPTLAGEDLHKDNTEECDATRYRSLVGKLLFASTTVRTDIAYAVGILSRHLAKPSEMHMKCAKHVLRYLKGTQDIGHHYTGDSSLDIYCDSDWASDKSDRKSITGYIVRYGGAPISWKSKKQTTVAMSTTEAEYLALGEATKEALWIIMLFDEMRVPLQLPISIHEDDNSCILLAEHPVFHSRTKHIDIRHHFIREHIIKKQIKLCQISTHTQIADMLTKGLNKIKFQDLRSLAGMTRIRIKGKC</sequence>
<dbReference type="SUPFAM" id="SSF56672">
    <property type="entry name" value="DNA/RNA polymerases"/>
    <property type="match status" value="1"/>
</dbReference>
<keyword evidence="5" id="KW-0963">Cytoplasm</keyword>
<dbReference type="GO" id="GO:0004523">
    <property type="term" value="F:RNA-DNA hybrid ribonuclease activity"/>
    <property type="evidence" value="ECO:0007669"/>
    <property type="project" value="UniProtKB-EC"/>
</dbReference>
<feature type="domain" description="CCHC-type" evidence="34">
    <location>
        <begin position="239"/>
        <end position="254"/>
    </location>
</feature>
<dbReference type="GO" id="GO:0003723">
    <property type="term" value="F:RNA binding"/>
    <property type="evidence" value="ECO:0007669"/>
    <property type="project" value="UniProtKB-KW"/>
</dbReference>
<comment type="subcellular location">
    <subcellularLocation>
        <location evidence="4">Cytoplasm</location>
    </subcellularLocation>
    <subcellularLocation>
        <location evidence="3">Nucleus</location>
    </subcellularLocation>
</comment>
<feature type="domain" description="Integrase catalytic" evidence="35">
    <location>
        <begin position="530"/>
        <end position="700"/>
    </location>
</feature>
<keyword evidence="24" id="KW-0238">DNA-binding</keyword>
<dbReference type="GO" id="GO:0015074">
    <property type="term" value="P:DNA integration"/>
    <property type="evidence" value="ECO:0007669"/>
    <property type="project" value="UniProtKB-KW"/>
</dbReference>
<keyword evidence="16" id="KW-0378">Hydrolase</keyword>
<proteinExistence type="predicted"/>
<comment type="function">
    <text evidence="29">Integrase (IN) targets the VLP to the nucleus, where a subparticle preintegration complex (PIC) containing at least integrase and the newly synthesized dsDNA copy of the retrotransposon must transit the nuclear membrane. Once in the nucleus, integrase performs the integration of the dsDNA into the host genome.</text>
</comment>
<comment type="catalytic activity">
    <reaction evidence="1">
        <text>Endonucleolytic cleavage to 5'-phosphomonoester.</text>
        <dbReference type="EC" id="3.1.26.4"/>
    </reaction>
</comment>
<evidence type="ECO:0000256" key="29">
    <source>
        <dbReference type="ARBA" id="ARBA00025615"/>
    </source>
</evidence>
<dbReference type="OrthoDB" id="4075035at2759"/>
<evidence type="ECO:0000256" key="28">
    <source>
        <dbReference type="ARBA" id="ARBA00025590"/>
    </source>
</evidence>
<dbReference type="GO" id="GO:0032196">
    <property type="term" value="P:transposition"/>
    <property type="evidence" value="ECO:0007669"/>
    <property type="project" value="UniProtKB-KW"/>
</dbReference>
<dbReference type="GO" id="GO:0005524">
    <property type="term" value="F:ATP binding"/>
    <property type="evidence" value="ECO:0007669"/>
    <property type="project" value="UniProtKB-KW"/>
</dbReference>
<dbReference type="Pfam" id="PF07727">
    <property type="entry name" value="RVT_2"/>
    <property type="match status" value="1"/>
</dbReference>
<evidence type="ECO:0000256" key="15">
    <source>
        <dbReference type="ARBA" id="ARBA00022759"/>
    </source>
</evidence>
<dbReference type="CDD" id="cd09272">
    <property type="entry name" value="RNase_HI_RT_Ty1"/>
    <property type="match status" value="1"/>
</dbReference>
<evidence type="ECO:0000313" key="37">
    <source>
        <dbReference type="Proteomes" id="UP000000599"/>
    </source>
</evidence>
<dbReference type="PROSITE" id="PS50994">
    <property type="entry name" value="INTEGRASE"/>
    <property type="match status" value="1"/>
</dbReference>
<keyword evidence="18" id="KW-0460">Magnesium</keyword>
<keyword evidence="22" id="KW-0239">DNA-directed DNA polymerase</keyword>
<dbReference type="InterPro" id="IPR012337">
    <property type="entry name" value="RNaseH-like_sf"/>
</dbReference>
<feature type="region of interest" description="Disordered" evidence="33">
    <location>
        <begin position="907"/>
        <end position="966"/>
    </location>
</feature>
<keyword evidence="13" id="KW-0547">Nucleotide-binding</keyword>
<feature type="region of interest" description="Disordered" evidence="33">
    <location>
        <begin position="254"/>
        <end position="279"/>
    </location>
</feature>
<evidence type="ECO:0000256" key="20">
    <source>
        <dbReference type="ARBA" id="ARBA00022908"/>
    </source>
</evidence>
<comment type="function">
    <text evidence="28">Reverse transcriptase/ribonuclease H (RT) is a multifunctional enzyme that catalyzes the conversion of the retro-elements RNA genome into dsDNA within the VLP. The enzyme displays a DNA polymerase activity that can copy either DNA or RNA templates, and a ribonuclease H (RNase H) activity that cleaves the RNA strand of RNA-DNA heteroduplexes during plus-strand synthesis and hydrolyzes RNA primers. The conversion leads to a linear dsDNA copy of the retrotransposon that includes long terminal repeats (LTRs) at both ends.</text>
</comment>
<dbReference type="GO" id="GO:0003677">
    <property type="term" value="F:DNA binding"/>
    <property type="evidence" value="ECO:0007669"/>
    <property type="project" value="UniProtKB-KW"/>
</dbReference>
<dbReference type="PANTHER" id="PTHR42648:SF11">
    <property type="entry name" value="TRANSPOSON TY4-P GAG-POL POLYPROTEIN"/>
    <property type="match status" value="1"/>
</dbReference>
<evidence type="ECO:0000256" key="31">
    <source>
        <dbReference type="ARBA" id="ARBA00049244"/>
    </source>
</evidence>
<dbReference type="HOGENOM" id="CLU_001650_5_0_1"/>
<keyword evidence="6" id="KW-0815">Transposition</keyword>
<feature type="region of interest" description="Disordered" evidence="33">
    <location>
        <begin position="804"/>
        <end position="876"/>
    </location>
</feature>
<dbReference type="InterPro" id="IPR057670">
    <property type="entry name" value="SH3_retrovirus"/>
</dbReference>
<evidence type="ECO:0000256" key="22">
    <source>
        <dbReference type="ARBA" id="ARBA00022932"/>
    </source>
</evidence>
<keyword evidence="7" id="KW-1188">Viral release from host cell</keyword>
<dbReference type="InterPro" id="IPR039537">
    <property type="entry name" value="Retrotran_Ty1/copia-like"/>
</dbReference>
<organism evidence="36 37">
    <name type="scientific">Debaryomyces hansenii (strain ATCC 36239 / CBS 767 / BCRC 21394 / JCM 1990 / NBRC 0083 / IGC 2968)</name>
    <name type="common">Yeast</name>
    <name type="synonym">Torulaspora hansenii</name>
    <dbReference type="NCBI Taxonomy" id="284592"/>
    <lineage>
        <taxon>Eukaryota</taxon>
        <taxon>Fungi</taxon>
        <taxon>Dikarya</taxon>
        <taxon>Ascomycota</taxon>
        <taxon>Saccharomycotina</taxon>
        <taxon>Pichiomycetes</taxon>
        <taxon>Debaryomycetaceae</taxon>
        <taxon>Debaryomyces</taxon>
    </lineage>
</organism>
<feature type="compositionally biased region" description="Low complexity" evidence="33">
    <location>
        <begin position="850"/>
        <end position="862"/>
    </location>
</feature>
<protein>
    <submittedName>
        <fullName evidence="36">DEHA2B12787p</fullName>
    </submittedName>
</protein>
<keyword evidence="32" id="KW-0863">Zinc-finger</keyword>
<comment type="function">
    <text evidence="2">The aspartyl protease (PR) mediates the proteolytic cleavages of the Gag and Gag-Pol polyproteins after assembly of the VLP.</text>
</comment>
<evidence type="ECO:0000256" key="9">
    <source>
        <dbReference type="ARBA" id="ARBA00022679"/>
    </source>
</evidence>
<evidence type="ECO:0000256" key="30">
    <source>
        <dbReference type="ARBA" id="ARBA00048173"/>
    </source>
</evidence>
<keyword evidence="27" id="KW-0511">Multifunctional enzyme</keyword>
<evidence type="ECO:0000256" key="11">
    <source>
        <dbReference type="ARBA" id="ARBA00022722"/>
    </source>
</evidence>
<feature type="compositionally biased region" description="Pro residues" evidence="33">
    <location>
        <begin position="263"/>
        <end position="275"/>
    </location>
</feature>
<dbReference type="FunCoup" id="B5RSZ5">
    <property type="interactions" value="603"/>
</dbReference>
<evidence type="ECO:0000256" key="19">
    <source>
        <dbReference type="ARBA" id="ARBA00022884"/>
    </source>
</evidence>
<dbReference type="Pfam" id="PF00665">
    <property type="entry name" value="rve"/>
    <property type="match status" value="1"/>
</dbReference>
<keyword evidence="26" id="KW-0539">Nucleus</keyword>
<evidence type="ECO:0000256" key="8">
    <source>
        <dbReference type="ARBA" id="ARBA00022670"/>
    </source>
</evidence>
<keyword evidence="9" id="KW-0808">Transferase</keyword>
<keyword evidence="37" id="KW-1185">Reference proteome</keyword>
<dbReference type="InterPro" id="IPR035179">
    <property type="entry name" value="DUF5314"/>
</dbReference>
<keyword evidence="17" id="KW-0067">ATP-binding</keyword>
<name>B5RSZ5_DEBHA</name>
<dbReference type="InterPro" id="IPR001878">
    <property type="entry name" value="Znf_CCHC"/>
</dbReference>
<evidence type="ECO:0000256" key="12">
    <source>
        <dbReference type="ARBA" id="ARBA00022723"/>
    </source>
</evidence>
<evidence type="ECO:0000256" key="25">
    <source>
        <dbReference type="ARBA" id="ARBA00023172"/>
    </source>
</evidence>
<dbReference type="RefSeq" id="XP_002770116.1">
    <property type="nucleotide sequence ID" value="XM_002770070.1"/>
</dbReference>
<dbReference type="GeneID" id="8998242"/>
<keyword evidence="10" id="KW-0548">Nucleotidyltransferase</keyword>
<dbReference type="InterPro" id="IPR036397">
    <property type="entry name" value="RNaseH_sf"/>
</dbReference>
<keyword evidence="19" id="KW-0694">RNA-binding</keyword>
<dbReference type="STRING" id="284592.B5RSZ5"/>
<evidence type="ECO:0000256" key="5">
    <source>
        <dbReference type="ARBA" id="ARBA00022490"/>
    </source>
</evidence>
<dbReference type="InterPro" id="IPR054722">
    <property type="entry name" value="PolX-like_BBD"/>
</dbReference>